<dbReference type="STRING" id="886377.Murru_2788"/>
<dbReference type="InterPro" id="IPR036890">
    <property type="entry name" value="HATPase_C_sf"/>
</dbReference>
<keyword evidence="6" id="KW-0808">Transferase</keyword>
<evidence type="ECO:0000256" key="3">
    <source>
        <dbReference type="ARBA" id="ARBA00022553"/>
    </source>
</evidence>
<dbReference type="Gene3D" id="3.30.450.40">
    <property type="match status" value="1"/>
</dbReference>
<evidence type="ECO:0000256" key="1">
    <source>
        <dbReference type="ARBA" id="ARBA00000085"/>
    </source>
</evidence>
<dbReference type="SUPFAM" id="SSF55781">
    <property type="entry name" value="GAF domain-like"/>
    <property type="match status" value="1"/>
</dbReference>
<dbReference type="CDD" id="cd00082">
    <property type="entry name" value="HisKA"/>
    <property type="match status" value="1"/>
</dbReference>
<dbReference type="EC" id="2.7.13.3" evidence="2"/>
<dbReference type="RefSeq" id="WP_014034093.1">
    <property type="nucleotide sequence ID" value="NC_015945.1"/>
</dbReference>
<dbReference type="Proteomes" id="UP000008908">
    <property type="component" value="Chromosome"/>
</dbReference>
<organism evidence="6 7">
    <name type="scientific">Allomuricauda ruestringensis (strain DSM 13258 / CIP 107369 / LMG 19739 / B1)</name>
    <name type="common">Muricauda ruestringensis</name>
    <dbReference type="NCBI Taxonomy" id="886377"/>
    <lineage>
        <taxon>Bacteria</taxon>
        <taxon>Pseudomonadati</taxon>
        <taxon>Bacteroidota</taxon>
        <taxon>Flavobacteriia</taxon>
        <taxon>Flavobacteriales</taxon>
        <taxon>Flavobacteriaceae</taxon>
        <taxon>Flagellimonas</taxon>
    </lineage>
</organism>
<reference evidence="6 7" key="2">
    <citation type="journal article" date="2012" name="Stand. Genomic Sci.">
        <title>Complete genome sequence of the facultatively anaerobic, appendaged bacterium Muricauda ruestringensis type strain (B1(T)).</title>
        <authorList>
            <person name="Huntemann M."/>
            <person name="Teshima H."/>
            <person name="Lapidus A."/>
            <person name="Nolan M."/>
            <person name="Lucas S."/>
            <person name="Hammon N."/>
            <person name="Deshpande S."/>
            <person name="Cheng J.F."/>
            <person name="Tapia R."/>
            <person name="Goodwin L.A."/>
            <person name="Pitluck S."/>
            <person name="Liolios K."/>
            <person name="Pagani I."/>
            <person name="Ivanova N."/>
            <person name="Mavromatis K."/>
            <person name="Mikhailova N."/>
            <person name="Pati A."/>
            <person name="Chen A."/>
            <person name="Palaniappan K."/>
            <person name="Land M."/>
            <person name="Hauser L."/>
            <person name="Pan C."/>
            <person name="Brambilla E.M."/>
            <person name="Rohde M."/>
            <person name="Spring S."/>
            <person name="Goker M."/>
            <person name="Detter J.C."/>
            <person name="Bristow J."/>
            <person name="Eisen J.A."/>
            <person name="Markowitz V."/>
            <person name="Hugenholtz P."/>
            <person name="Kyrpides N.C."/>
            <person name="Klenk H.P."/>
            <person name="Woyke T."/>
        </authorList>
    </citation>
    <scope>NUCLEOTIDE SEQUENCE [LARGE SCALE GENOMIC DNA]</scope>
    <source>
        <strain evidence="7">DSM 13258 / LMG 19739 / B1</strain>
    </source>
</reference>
<evidence type="ECO:0000256" key="4">
    <source>
        <dbReference type="SAM" id="Coils"/>
    </source>
</evidence>
<sequence length="395" mass="44739">MDEFERKNAEFERIKKLNEFDLDYRNLQNEFQGLVQLAANITDTDLSLINLIDNYSQWTVTSNSSEFMQINREDSVCQYTIHTEELMEIPRLDEDARFSDKPFVKGSDGFKYYLGIPLKTQTGENIGALCVIDYKEKNISSEKKKLLGLVADEVVKRLEYKMKLDLLQEQLNKAIVQRNQMAHDVRGPVGGILGLTLSAENETLDDGEFGMYMEMIKSSASKLMDFTDDILDKQKEQQKENYFNLSELKKHLHDLYVLAALNKQIKLEFIYNGTKNHYRFSRRKLLPIVGNLIANSIKFTAPKGKIEVKLDIIQKEESGTLQIEVRDNGKGISKEKLQKLTNSNLGEDKGTSGEKGYGLGIRLVTDMVGSIGGKLDIISEEGKGTTAIVEIPVGL</sequence>
<dbReference type="InterPro" id="IPR004358">
    <property type="entry name" value="Sig_transdc_His_kin-like_C"/>
</dbReference>
<feature type="domain" description="Histidine kinase" evidence="5">
    <location>
        <begin position="180"/>
        <end position="395"/>
    </location>
</feature>
<dbReference type="PANTHER" id="PTHR43102">
    <property type="entry name" value="SLR1143 PROTEIN"/>
    <property type="match status" value="1"/>
</dbReference>
<dbReference type="InterPro" id="IPR003594">
    <property type="entry name" value="HATPase_dom"/>
</dbReference>
<dbReference type="InterPro" id="IPR036097">
    <property type="entry name" value="HisK_dim/P_sf"/>
</dbReference>
<dbReference type="KEGG" id="mrs:Murru_2788"/>
<dbReference type="SUPFAM" id="SSF55874">
    <property type="entry name" value="ATPase domain of HSP90 chaperone/DNA topoisomerase II/histidine kinase"/>
    <property type="match status" value="1"/>
</dbReference>
<keyword evidence="4" id="KW-0175">Coiled coil</keyword>
<feature type="coiled-coil region" evidence="4">
    <location>
        <begin position="157"/>
        <end position="184"/>
    </location>
</feature>
<protein>
    <recommendedName>
        <fullName evidence="2">histidine kinase</fullName>
        <ecNumber evidence="2">2.7.13.3</ecNumber>
    </recommendedName>
</protein>
<keyword evidence="6" id="KW-0418">Kinase</keyword>
<dbReference type="Pfam" id="PF02518">
    <property type="entry name" value="HATPase_c"/>
    <property type="match status" value="1"/>
</dbReference>
<keyword evidence="7" id="KW-1185">Reference proteome</keyword>
<dbReference type="InterPro" id="IPR029016">
    <property type="entry name" value="GAF-like_dom_sf"/>
</dbReference>
<gene>
    <name evidence="6" type="ordered locus">Murru_2788</name>
</gene>
<reference evidence="7" key="1">
    <citation type="submission" date="2011-08" db="EMBL/GenBank/DDBJ databases">
        <title>The complete genome of Muricauda ruestringensis DSM 13258.</title>
        <authorList>
            <person name="Lucas S."/>
            <person name="Han J."/>
            <person name="Lapidus A."/>
            <person name="Bruce D."/>
            <person name="Goodwin L."/>
            <person name="Pitluck S."/>
            <person name="Peters L."/>
            <person name="Kyrpides N."/>
            <person name="Mavromatis K."/>
            <person name="Ivanova N."/>
            <person name="Ovchinnikova G."/>
            <person name="Teshima H."/>
            <person name="Detter J.C."/>
            <person name="Tapia R."/>
            <person name="Han C."/>
            <person name="Land M."/>
            <person name="Hauser L."/>
            <person name="Markowitz V."/>
            <person name="Cheng J.-F."/>
            <person name="Hugenholtz P."/>
            <person name="Woyke T."/>
            <person name="Wu D."/>
            <person name="Spring S."/>
            <person name="Schroeder M."/>
            <person name="Brambilla E."/>
            <person name="Klenk H.-P."/>
            <person name="Eisen J.A."/>
        </authorList>
    </citation>
    <scope>NUCLEOTIDE SEQUENCE [LARGE SCALE GENOMIC DNA]</scope>
    <source>
        <strain evidence="7">DSM 13258 / LMG 19739 / B1</strain>
    </source>
</reference>
<evidence type="ECO:0000259" key="5">
    <source>
        <dbReference type="PROSITE" id="PS50109"/>
    </source>
</evidence>
<dbReference type="EMBL" id="CP002999">
    <property type="protein sequence ID" value="AEM71812.1"/>
    <property type="molecule type" value="Genomic_DNA"/>
</dbReference>
<dbReference type="PANTHER" id="PTHR43102:SF2">
    <property type="entry name" value="GAF DOMAIN-CONTAINING PROTEIN"/>
    <property type="match status" value="1"/>
</dbReference>
<keyword evidence="3" id="KW-0597">Phosphoprotein</keyword>
<dbReference type="OrthoDB" id="9811889at2"/>
<evidence type="ECO:0000313" key="6">
    <source>
        <dbReference type="EMBL" id="AEM71812.1"/>
    </source>
</evidence>
<proteinExistence type="predicted"/>
<dbReference type="PROSITE" id="PS50109">
    <property type="entry name" value="HIS_KIN"/>
    <property type="match status" value="1"/>
</dbReference>
<dbReference type="AlphaFoldDB" id="G2PIR7"/>
<dbReference type="InterPro" id="IPR005467">
    <property type="entry name" value="His_kinase_dom"/>
</dbReference>
<evidence type="ECO:0000256" key="2">
    <source>
        <dbReference type="ARBA" id="ARBA00012438"/>
    </source>
</evidence>
<dbReference type="Gene3D" id="1.10.287.130">
    <property type="match status" value="1"/>
</dbReference>
<dbReference type="SUPFAM" id="SSF47384">
    <property type="entry name" value="Homodimeric domain of signal transducing histidine kinase"/>
    <property type="match status" value="1"/>
</dbReference>
<comment type="catalytic activity">
    <reaction evidence="1">
        <text>ATP + protein L-histidine = ADP + protein N-phospho-L-histidine.</text>
        <dbReference type="EC" id="2.7.13.3"/>
    </reaction>
</comment>
<dbReference type="PRINTS" id="PR00344">
    <property type="entry name" value="BCTRLSENSOR"/>
</dbReference>
<dbReference type="Gene3D" id="3.30.565.10">
    <property type="entry name" value="Histidine kinase-like ATPase, C-terminal domain"/>
    <property type="match status" value="1"/>
</dbReference>
<dbReference type="SMART" id="SM00387">
    <property type="entry name" value="HATPase_c"/>
    <property type="match status" value="1"/>
</dbReference>
<dbReference type="eggNOG" id="COG2205">
    <property type="taxonomic scope" value="Bacteria"/>
</dbReference>
<dbReference type="GO" id="GO:0000155">
    <property type="term" value="F:phosphorelay sensor kinase activity"/>
    <property type="evidence" value="ECO:0007669"/>
    <property type="project" value="InterPro"/>
</dbReference>
<dbReference type="InterPro" id="IPR003661">
    <property type="entry name" value="HisK_dim/P_dom"/>
</dbReference>
<accession>G2PIR7</accession>
<evidence type="ECO:0000313" key="7">
    <source>
        <dbReference type="Proteomes" id="UP000008908"/>
    </source>
</evidence>
<name>G2PIR7_ALLRU</name>
<dbReference type="HOGENOM" id="CLU_000445_114_44_10"/>